<evidence type="ECO:0000313" key="2">
    <source>
        <dbReference type="Proteomes" id="UP000054047"/>
    </source>
</evidence>
<accession>A0A0C2FA67</accession>
<proteinExistence type="predicted"/>
<gene>
    <name evidence="1" type="ORF">ANCDUO_24626</name>
</gene>
<protein>
    <recommendedName>
        <fullName evidence="3">ET module</fullName>
    </recommendedName>
</protein>
<sequence length="61" mass="6363">MSNKCATVEPGVSGCCCDSDACLTPQKSPANPLTCYVGLNAPKAGINIGAEFVYQLLLHFT</sequence>
<dbReference type="Proteomes" id="UP000054047">
    <property type="component" value="Unassembled WGS sequence"/>
</dbReference>
<evidence type="ECO:0000313" key="1">
    <source>
        <dbReference type="EMBL" id="KIH45335.1"/>
    </source>
</evidence>
<dbReference type="AlphaFoldDB" id="A0A0C2FA67"/>
<evidence type="ECO:0008006" key="3">
    <source>
        <dbReference type="Google" id="ProtNLM"/>
    </source>
</evidence>
<dbReference type="EMBL" id="KN772911">
    <property type="protein sequence ID" value="KIH45335.1"/>
    <property type="molecule type" value="Genomic_DNA"/>
</dbReference>
<name>A0A0C2FA67_9BILA</name>
<organism evidence="1 2">
    <name type="scientific">Ancylostoma duodenale</name>
    <dbReference type="NCBI Taxonomy" id="51022"/>
    <lineage>
        <taxon>Eukaryota</taxon>
        <taxon>Metazoa</taxon>
        <taxon>Ecdysozoa</taxon>
        <taxon>Nematoda</taxon>
        <taxon>Chromadorea</taxon>
        <taxon>Rhabditida</taxon>
        <taxon>Rhabditina</taxon>
        <taxon>Rhabditomorpha</taxon>
        <taxon>Strongyloidea</taxon>
        <taxon>Ancylostomatidae</taxon>
        <taxon>Ancylostomatinae</taxon>
        <taxon>Ancylostoma</taxon>
    </lineage>
</organism>
<dbReference type="OrthoDB" id="5803891at2759"/>
<keyword evidence="2" id="KW-1185">Reference proteome</keyword>
<reference evidence="1 2" key="1">
    <citation type="submission" date="2013-12" db="EMBL/GenBank/DDBJ databases">
        <title>Draft genome of the parsitic nematode Ancylostoma duodenale.</title>
        <authorList>
            <person name="Mitreva M."/>
        </authorList>
    </citation>
    <scope>NUCLEOTIDE SEQUENCE [LARGE SCALE GENOMIC DNA]</scope>
    <source>
        <strain evidence="1 2">Zhejiang</strain>
    </source>
</reference>